<feature type="transmembrane region" description="Helical" evidence="1">
    <location>
        <begin position="20"/>
        <end position="42"/>
    </location>
</feature>
<reference evidence="3 4" key="1">
    <citation type="submission" date="2019-09" db="EMBL/GenBank/DDBJ databases">
        <title>Segnochrobactrum spirostomi gen. nov., sp. nov., isolated from the ciliate Spirostomum cf. yagiui and description of a novel family, Segnochrobactraceae fam. nov. within the order Rhizobiales of the class Alphaproteobacteria.</title>
        <authorList>
            <person name="Akter S."/>
            <person name="Shazib S.U.A."/>
            <person name="Shin M.K."/>
        </authorList>
    </citation>
    <scope>NUCLEOTIDE SEQUENCE [LARGE SCALE GENOMIC DNA]</scope>
    <source>
        <strain evidence="3 4">Sp-1</strain>
    </source>
</reference>
<keyword evidence="1" id="KW-1133">Transmembrane helix</keyword>
<dbReference type="EMBL" id="VWNA01000001">
    <property type="protein sequence ID" value="MQT13353.1"/>
    <property type="molecule type" value="Genomic_DNA"/>
</dbReference>
<evidence type="ECO:0000256" key="1">
    <source>
        <dbReference type="SAM" id="Phobius"/>
    </source>
</evidence>
<evidence type="ECO:0000313" key="4">
    <source>
        <dbReference type="Proteomes" id="UP000332515"/>
    </source>
</evidence>
<protein>
    <submittedName>
        <fullName evidence="3">DMT family transporter</fullName>
    </submittedName>
</protein>
<accession>A0A6A7Y2Q3</accession>
<gene>
    <name evidence="3" type="ORF">F0357_12010</name>
</gene>
<name>A0A6A7Y2Q3_9HYPH</name>
<dbReference type="InterPro" id="IPR000620">
    <property type="entry name" value="EamA_dom"/>
</dbReference>
<proteinExistence type="predicted"/>
<feature type="domain" description="EamA" evidence="2">
    <location>
        <begin position="159"/>
        <end position="285"/>
    </location>
</feature>
<feature type="transmembrane region" description="Helical" evidence="1">
    <location>
        <begin position="214"/>
        <end position="234"/>
    </location>
</feature>
<keyword evidence="4" id="KW-1185">Reference proteome</keyword>
<feature type="transmembrane region" description="Helical" evidence="1">
    <location>
        <begin position="48"/>
        <end position="66"/>
    </location>
</feature>
<feature type="transmembrane region" description="Helical" evidence="1">
    <location>
        <begin position="103"/>
        <end position="122"/>
    </location>
</feature>
<dbReference type="GO" id="GO:0016020">
    <property type="term" value="C:membrane"/>
    <property type="evidence" value="ECO:0007669"/>
    <property type="project" value="InterPro"/>
</dbReference>
<feature type="transmembrane region" description="Helical" evidence="1">
    <location>
        <begin position="134"/>
        <end position="153"/>
    </location>
</feature>
<feature type="transmembrane region" description="Helical" evidence="1">
    <location>
        <begin position="188"/>
        <end position="208"/>
    </location>
</feature>
<keyword evidence="1" id="KW-0472">Membrane</keyword>
<dbReference type="PANTHER" id="PTHR22911">
    <property type="entry name" value="ACYL-MALONYL CONDENSING ENZYME-RELATED"/>
    <property type="match status" value="1"/>
</dbReference>
<feature type="transmembrane region" description="Helical" evidence="1">
    <location>
        <begin position="246"/>
        <end position="265"/>
    </location>
</feature>
<feature type="domain" description="EamA" evidence="2">
    <location>
        <begin position="16"/>
        <end position="148"/>
    </location>
</feature>
<keyword evidence="1" id="KW-0812">Transmembrane</keyword>
<organism evidence="3 4">
    <name type="scientific">Segnochrobactrum spirostomi</name>
    <dbReference type="NCBI Taxonomy" id="2608987"/>
    <lineage>
        <taxon>Bacteria</taxon>
        <taxon>Pseudomonadati</taxon>
        <taxon>Pseudomonadota</taxon>
        <taxon>Alphaproteobacteria</taxon>
        <taxon>Hyphomicrobiales</taxon>
        <taxon>Segnochrobactraceae</taxon>
        <taxon>Segnochrobactrum</taxon>
    </lineage>
</organism>
<evidence type="ECO:0000259" key="2">
    <source>
        <dbReference type="Pfam" id="PF00892"/>
    </source>
</evidence>
<feature type="transmembrane region" description="Helical" evidence="1">
    <location>
        <begin position="159"/>
        <end position="176"/>
    </location>
</feature>
<dbReference type="AlphaFoldDB" id="A0A6A7Y2Q3"/>
<feature type="transmembrane region" description="Helical" evidence="1">
    <location>
        <begin position="271"/>
        <end position="288"/>
    </location>
</feature>
<dbReference type="PANTHER" id="PTHR22911:SF103">
    <property type="entry name" value="BLR2811 PROTEIN"/>
    <property type="match status" value="1"/>
</dbReference>
<dbReference type="Proteomes" id="UP000332515">
    <property type="component" value="Unassembled WGS sequence"/>
</dbReference>
<evidence type="ECO:0000313" key="3">
    <source>
        <dbReference type="EMBL" id="MQT13353.1"/>
    </source>
</evidence>
<comment type="caution">
    <text evidence="3">The sequence shown here is derived from an EMBL/GenBank/DDBJ whole genome shotgun (WGS) entry which is preliminary data.</text>
</comment>
<dbReference type="RefSeq" id="WP_153481726.1">
    <property type="nucleotide sequence ID" value="NZ_VWNA01000001.1"/>
</dbReference>
<dbReference type="SUPFAM" id="SSF103481">
    <property type="entry name" value="Multidrug resistance efflux transporter EmrE"/>
    <property type="match status" value="2"/>
</dbReference>
<sequence length="308" mass="32496">MTIAAVGGAGPDPRLKGIGLMLIAGVFFAGLDTCAKLLGATLPAVEVAWLRYVVHIGLTVIVLRPWRVPALLRTNRLGLQIVRSICLLGSTFFNFLALQHLQIAETTAINFACPLVITALAGPMLGEWAGRRRWIAVGVGFIGVLIVIRPGSGALAFEAIYSLCSMLCNAVYAIYTRRLAATESAQGMLLYSAMVGAIVLIPALPAVWVPPSGVEAWILIAVLGATGGIGHFCLIRAHGFATASLLAPFGYGQIIWAVASSILVFSQDPKMTTVVGAAIIIASGIYILHREKLVGGRKSAPRVDGKTR</sequence>
<feature type="transmembrane region" description="Helical" evidence="1">
    <location>
        <begin position="78"/>
        <end position="97"/>
    </location>
</feature>
<dbReference type="Pfam" id="PF00892">
    <property type="entry name" value="EamA"/>
    <property type="match status" value="2"/>
</dbReference>
<dbReference type="InterPro" id="IPR037185">
    <property type="entry name" value="EmrE-like"/>
</dbReference>